<proteinExistence type="predicted"/>
<organism evidence="1 2">
    <name type="scientific">Actinomadura yumaensis</name>
    <dbReference type="NCBI Taxonomy" id="111807"/>
    <lineage>
        <taxon>Bacteria</taxon>
        <taxon>Bacillati</taxon>
        <taxon>Actinomycetota</taxon>
        <taxon>Actinomycetes</taxon>
        <taxon>Streptosporangiales</taxon>
        <taxon>Thermomonosporaceae</taxon>
        <taxon>Actinomadura</taxon>
    </lineage>
</organism>
<gene>
    <name evidence="1" type="ORF">ACFQKB_27420</name>
</gene>
<dbReference type="RefSeq" id="WP_378063678.1">
    <property type="nucleotide sequence ID" value="NZ_JBHSXS010000019.1"/>
</dbReference>
<evidence type="ECO:0000313" key="1">
    <source>
        <dbReference type="EMBL" id="MFC6883518.1"/>
    </source>
</evidence>
<keyword evidence="2" id="KW-1185">Reference proteome</keyword>
<comment type="caution">
    <text evidence="1">The sequence shown here is derived from an EMBL/GenBank/DDBJ whole genome shotgun (WGS) entry which is preliminary data.</text>
</comment>
<evidence type="ECO:0008006" key="3">
    <source>
        <dbReference type="Google" id="ProtNLM"/>
    </source>
</evidence>
<accession>A0ABW2CNZ0</accession>
<protein>
    <recommendedName>
        <fullName evidence="3">DUF3168 domain-containing protein</fullName>
    </recommendedName>
</protein>
<reference evidence="2" key="1">
    <citation type="journal article" date="2019" name="Int. J. Syst. Evol. Microbiol.">
        <title>The Global Catalogue of Microorganisms (GCM) 10K type strain sequencing project: providing services to taxonomists for standard genome sequencing and annotation.</title>
        <authorList>
            <consortium name="The Broad Institute Genomics Platform"/>
            <consortium name="The Broad Institute Genome Sequencing Center for Infectious Disease"/>
            <person name="Wu L."/>
            <person name="Ma J."/>
        </authorList>
    </citation>
    <scope>NUCLEOTIDE SEQUENCE [LARGE SCALE GENOMIC DNA]</scope>
    <source>
        <strain evidence="2">JCM 3369</strain>
    </source>
</reference>
<dbReference type="Proteomes" id="UP001596380">
    <property type="component" value="Unassembled WGS sequence"/>
</dbReference>
<name>A0ABW2CNZ0_9ACTN</name>
<dbReference type="EMBL" id="JBHSXS010000019">
    <property type="protein sequence ID" value="MFC6883518.1"/>
    <property type="molecule type" value="Genomic_DNA"/>
</dbReference>
<sequence>MSDQRTPPDPDPDPDRWTLIPAVVSMAAPEDADVGVLGDLLVRAAAGASDTADEYGAAWPLKAGLYLLPYEPANEAGLVLLVFTTWRTIPDLPPHLFALALYAEKGEGRPDADDLVVRVWQAMMAALPGGGDDEAWAVSVVPIAAEPFHEALALRETAHYAL</sequence>
<evidence type="ECO:0000313" key="2">
    <source>
        <dbReference type="Proteomes" id="UP001596380"/>
    </source>
</evidence>